<dbReference type="AlphaFoldDB" id="A0A6J7JG09"/>
<feature type="domain" description="Amidohydrolase 3" evidence="1">
    <location>
        <begin position="46"/>
        <end position="541"/>
    </location>
</feature>
<dbReference type="GO" id="GO:0016810">
    <property type="term" value="F:hydrolase activity, acting on carbon-nitrogen (but not peptide) bonds"/>
    <property type="evidence" value="ECO:0007669"/>
    <property type="project" value="InterPro"/>
</dbReference>
<evidence type="ECO:0000313" key="2">
    <source>
        <dbReference type="EMBL" id="CAB4942398.1"/>
    </source>
</evidence>
<dbReference type="EMBL" id="CAFBNF010000088">
    <property type="protein sequence ID" value="CAB4942398.1"/>
    <property type="molecule type" value="Genomic_DNA"/>
</dbReference>
<dbReference type="Gene3D" id="3.20.20.140">
    <property type="entry name" value="Metal-dependent hydrolases"/>
    <property type="match status" value="1"/>
</dbReference>
<accession>A0A6J7JG09</accession>
<dbReference type="SUPFAM" id="SSF51338">
    <property type="entry name" value="Composite domain of metallo-dependent hydrolases"/>
    <property type="match status" value="1"/>
</dbReference>
<dbReference type="Gene3D" id="3.10.310.70">
    <property type="match status" value="1"/>
</dbReference>
<dbReference type="CDD" id="cd01300">
    <property type="entry name" value="YtcJ_like"/>
    <property type="match status" value="1"/>
</dbReference>
<dbReference type="PANTHER" id="PTHR22642:SF2">
    <property type="entry name" value="PROTEIN LONG AFTER FAR-RED 3"/>
    <property type="match status" value="1"/>
</dbReference>
<reference evidence="2" key="1">
    <citation type="submission" date="2020-05" db="EMBL/GenBank/DDBJ databases">
        <authorList>
            <person name="Chiriac C."/>
            <person name="Salcher M."/>
            <person name="Ghai R."/>
            <person name="Kavagutti S V."/>
        </authorList>
    </citation>
    <scope>NUCLEOTIDE SEQUENCE</scope>
</reference>
<evidence type="ECO:0000259" key="1">
    <source>
        <dbReference type="Pfam" id="PF07969"/>
    </source>
</evidence>
<dbReference type="InterPro" id="IPR032466">
    <property type="entry name" value="Metal_Hydrolase"/>
</dbReference>
<protein>
    <submittedName>
        <fullName evidence="2">Unannotated protein</fullName>
    </submittedName>
</protein>
<gene>
    <name evidence="2" type="ORF">UFOPK3773_00932</name>
</gene>
<dbReference type="InterPro" id="IPR033932">
    <property type="entry name" value="YtcJ-like"/>
</dbReference>
<name>A0A6J7JG09_9ZZZZ</name>
<organism evidence="2">
    <name type="scientific">freshwater metagenome</name>
    <dbReference type="NCBI Taxonomy" id="449393"/>
    <lineage>
        <taxon>unclassified sequences</taxon>
        <taxon>metagenomes</taxon>
        <taxon>ecological metagenomes</taxon>
    </lineage>
</organism>
<dbReference type="PANTHER" id="PTHR22642">
    <property type="entry name" value="IMIDAZOLONEPROPIONASE"/>
    <property type="match status" value="1"/>
</dbReference>
<dbReference type="InterPro" id="IPR011059">
    <property type="entry name" value="Metal-dep_hydrolase_composite"/>
</dbReference>
<proteinExistence type="predicted"/>
<sequence>MLDVLYRNGRFWTGDPERPTATAVGVIGGMIVGLDHDVLGLKSARVHDLGGAPVVPGFHDAHFHLSAVGQHLRRCDVSPASVSTLDDLYAALGRFADALAPGAWVVAEGYEDDKLGAMPDRHSLDRVTGGRPAWVVHASHHAGVANTEALRRMGFTDLREVPDVVHGVVQRDHDGAATGYFAEAATALVNVVLRPEPTDEFVAAIAAGSAYALSMGLTSVTEPGISGMLTGNGPHDLADFQRARDLGLLGVRTTVMPEVAALHALDISLGTSADDLGLDLGLRTGLGDDRLRVGGVKMFADGAFTARTAAVHHCYLESVGGGDGVLLTDPDTLRANMVAAHRAGWQVCTHAIGDRGVDRVLDALEEAQSRHPRTDARHRIEHCGLVSQAQVKRIAALGVIPVPQGRFISEFGDNYVRVLGDERAERVFAQASFLRAGIELPGSSDCPVVGGEPLKGLQALVTRTTPSGRVLGADERITAAQALRAFTYGSAFADHQEGRKGSLTRGRLADMVVLSDNPLAVDPSAIGSIDVIATIVGGDVAFGEV</sequence>
<dbReference type="Pfam" id="PF07969">
    <property type="entry name" value="Amidohydro_3"/>
    <property type="match status" value="1"/>
</dbReference>
<dbReference type="Gene3D" id="2.30.40.10">
    <property type="entry name" value="Urease, subunit C, domain 1"/>
    <property type="match status" value="1"/>
</dbReference>
<dbReference type="SUPFAM" id="SSF51556">
    <property type="entry name" value="Metallo-dependent hydrolases"/>
    <property type="match status" value="1"/>
</dbReference>
<dbReference type="InterPro" id="IPR013108">
    <property type="entry name" value="Amidohydro_3"/>
</dbReference>